<evidence type="ECO:0000256" key="4">
    <source>
        <dbReference type="ARBA" id="ARBA00022475"/>
    </source>
</evidence>
<dbReference type="PROSITE" id="PS51013">
    <property type="entry name" value="PANNEXIN"/>
    <property type="match status" value="1"/>
</dbReference>
<feature type="transmembrane region" description="Helical" evidence="12">
    <location>
        <begin position="110"/>
        <end position="132"/>
    </location>
</feature>
<keyword evidence="8 12" id="KW-1133">Transmembrane helix</keyword>
<evidence type="ECO:0000256" key="10">
    <source>
        <dbReference type="ARBA" id="ARBA00023136"/>
    </source>
</evidence>
<feature type="transmembrane region" description="Helical" evidence="12">
    <location>
        <begin position="275"/>
        <end position="299"/>
    </location>
</feature>
<dbReference type="InterPro" id="IPR000990">
    <property type="entry name" value="Innexin"/>
</dbReference>
<dbReference type="Pfam" id="PF00876">
    <property type="entry name" value="Innexin"/>
    <property type="match status" value="1"/>
</dbReference>
<keyword evidence="6" id="KW-0303">Gap junction</keyword>
<dbReference type="GO" id="GO:0005886">
    <property type="term" value="C:plasma membrane"/>
    <property type="evidence" value="ECO:0007669"/>
    <property type="project" value="UniProtKB-SubCell"/>
</dbReference>
<organism evidence="13 14">
    <name type="scientific">Scylla paramamosain</name>
    <name type="common">Mud crab</name>
    <dbReference type="NCBI Taxonomy" id="85552"/>
    <lineage>
        <taxon>Eukaryota</taxon>
        <taxon>Metazoa</taxon>
        <taxon>Ecdysozoa</taxon>
        <taxon>Arthropoda</taxon>
        <taxon>Crustacea</taxon>
        <taxon>Multicrustacea</taxon>
        <taxon>Malacostraca</taxon>
        <taxon>Eumalacostraca</taxon>
        <taxon>Eucarida</taxon>
        <taxon>Decapoda</taxon>
        <taxon>Pleocyemata</taxon>
        <taxon>Brachyura</taxon>
        <taxon>Eubrachyura</taxon>
        <taxon>Portunoidea</taxon>
        <taxon>Portunidae</taxon>
        <taxon>Portuninae</taxon>
        <taxon>Scylla</taxon>
    </lineage>
</organism>
<keyword evidence="7" id="KW-0965">Cell junction</keyword>
<keyword evidence="14" id="KW-1185">Reference proteome</keyword>
<evidence type="ECO:0000256" key="7">
    <source>
        <dbReference type="ARBA" id="ARBA00022949"/>
    </source>
</evidence>
<reference evidence="13 14" key="1">
    <citation type="submission" date="2023-03" db="EMBL/GenBank/DDBJ databases">
        <title>High-quality genome of Scylla paramamosain provides insights in environmental adaptation.</title>
        <authorList>
            <person name="Zhang L."/>
        </authorList>
    </citation>
    <scope>NUCLEOTIDE SEQUENCE [LARGE SCALE GENOMIC DNA]</scope>
    <source>
        <strain evidence="13">LZ_2023a</strain>
        <tissue evidence="13">Muscle</tissue>
    </source>
</reference>
<dbReference type="GO" id="GO:0005921">
    <property type="term" value="C:gap junction"/>
    <property type="evidence" value="ECO:0007669"/>
    <property type="project" value="UniProtKB-SubCell"/>
</dbReference>
<feature type="transmembrane region" description="Helical" evidence="12">
    <location>
        <begin position="30"/>
        <end position="48"/>
    </location>
</feature>
<dbReference type="AlphaFoldDB" id="A0AAW0SZ81"/>
<dbReference type="GO" id="GO:0005243">
    <property type="term" value="F:gap junction channel activity"/>
    <property type="evidence" value="ECO:0007669"/>
    <property type="project" value="TreeGrafter"/>
</dbReference>
<evidence type="ECO:0000256" key="3">
    <source>
        <dbReference type="ARBA" id="ARBA00022448"/>
    </source>
</evidence>
<feature type="transmembrane region" description="Helical" evidence="12">
    <location>
        <begin position="184"/>
        <end position="205"/>
    </location>
</feature>
<protein>
    <recommendedName>
        <fullName evidence="12">Innexin</fullName>
    </recommendedName>
</protein>
<evidence type="ECO:0000313" key="14">
    <source>
        <dbReference type="Proteomes" id="UP001487740"/>
    </source>
</evidence>
<comment type="caution">
    <text evidence="13">The sequence shown here is derived from an EMBL/GenBank/DDBJ whole genome shotgun (WGS) entry which is preliminary data.</text>
</comment>
<name>A0AAW0SZ81_SCYPA</name>
<evidence type="ECO:0000256" key="9">
    <source>
        <dbReference type="ARBA" id="ARBA00023065"/>
    </source>
</evidence>
<keyword evidence="5 12" id="KW-0812">Transmembrane</keyword>
<dbReference type="EMBL" id="JARAKH010000042">
    <property type="protein sequence ID" value="KAK8380259.1"/>
    <property type="molecule type" value="Genomic_DNA"/>
</dbReference>
<dbReference type="GO" id="GO:0007602">
    <property type="term" value="P:phototransduction"/>
    <property type="evidence" value="ECO:0007669"/>
    <property type="project" value="TreeGrafter"/>
</dbReference>
<dbReference type="PANTHER" id="PTHR11893:SF38">
    <property type="entry name" value="INNEXIN INX7"/>
    <property type="match status" value="1"/>
</dbReference>
<sequence length="403" mass="47186">MLLKALSEVKVKVEIKPVVDNLVFRLHYRYTYIFFLAATLLTTLYDAIGDQIDCLTDVDSDSFNDVVNSYCFIMGTFTVDRLHGLQVGQQVPHPGVGPPEVQDSITYHTYYQWVPFVLFVQGVMFYVPHWLWKISEGGLFKHIIQDLSIRDYLGENLGKYFKKDERFRALAKYLKRTMNGHRTWAYKFFFCELLNLGVVVATLFFTDWFLGGEFLTYGTKVFAVAGLDPENRTDPMSYVFPRMAKCTFKSFGPSGTIQVRDMMCLIATNIINEKIYLFLWVWLVLLTALTSLWMVYRLLTILLPPFRKQLLKLRVDRSVWDLLEEVLRGASLSDWLLLYSLGKNMERSVFSEFIIFLHHELTLLPVPRDPKEKLKQQLLGDDFIHPEEPKEEERSQYVREYTF</sequence>
<evidence type="ECO:0000256" key="2">
    <source>
        <dbReference type="ARBA" id="ARBA00004651"/>
    </source>
</evidence>
<proteinExistence type="inferred from homology"/>
<comment type="function">
    <text evidence="12">Structural component of the gap junctions.</text>
</comment>
<evidence type="ECO:0000256" key="11">
    <source>
        <dbReference type="ARBA" id="ARBA00023303"/>
    </source>
</evidence>
<keyword evidence="10 12" id="KW-0472">Membrane</keyword>
<keyword evidence="11 12" id="KW-0407">Ion channel</keyword>
<evidence type="ECO:0000256" key="8">
    <source>
        <dbReference type="ARBA" id="ARBA00022989"/>
    </source>
</evidence>
<dbReference type="GO" id="GO:0034220">
    <property type="term" value="P:monoatomic ion transmembrane transport"/>
    <property type="evidence" value="ECO:0007669"/>
    <property type="project" value="UniProtKB-KW"/>
</dbReference>
<evidence type="ECO:0000256" key="6">
    <source>
        <dbReference type="ARBA" id="ARBA00022868"/>
    </source>
</evidence>
<evidence type="ECO:0000256" key="12">
    <source>
        <dbReference type="RuleBase" id="RU010713"/>
    </source>
</evidence>
<dbReference type="Proteomes" id="UP001487740">
    <property type="component" value="Unassembled WGS sequence"/>
</dbReference>
<keyword evidence="9 12" id="KW-0406">Ion transport</keyword>
<evidence type="ECO:0000313" key="13">
    <source>
        <dbReference type="EMBL" id="KAK8380259.1"/>
    </source>
</evidence>
<dbReference type="PRINTS" id="PR01262">
    <property type="entry name" value="INNEXIN"/>
</dbReference>
<keyword evidence="3 12" id="KW-0813">Transport</keyword>
<keyword evidence="4" id="KW-1003">Cell membrane</keyword>
<dbReference type="PANTHER" id="PTHR11893">
    <property type="entry name" value="INNEXIN"/>
    <property type="match status" value="1"/>
</dbReference>
<evidence type="ECO:0000256" key="1">
    <source>
        <dbReference type="ARBA" id="ARBA00004610"/>
    </source>
</evidence>
<evidence type="ECO:0000256" key="5">
    <source>
        <dbReference type="ARBA" id="ARBA00022692"/>
    </source>
</evidence>
<accession>A0AAW0SZ81</accession>
<comment type="subcellular location">
    <subcellularLocation>
        <location evidence="1">Cell junction</location>
        <location evidence="1">Gap junction</location>
    </subcellularLocation>
    <subcellularLocation>
        <location evidence="2 12">Cell membrane</location>
        <topology evidence="2 12">Multi-pass membrane protein</topology>
    </subcellularLocation>
</comment>
<gene>
    <name evidence="12" type="primary">inx</name>
    <name evidence="13" type="ORF">O3P69_016703</name>
</gene>
<comment type="similarity">
    <text evidence="12">Belongs to the pannexin family.</text>
</comment>